<accession>A0A6A1Z7U7</accession>
<evidence type="ECO:0000256" key="5">
    <source>
        <dbReference type="SAM" id="MobiDB-lite"/>
    </source>
</evidence>
<sequence length="114" mass="12275">MVPAVEVDHGAHDMVRTVAKKHLTSSNRPAKAETSNRSNGPKSELLMKRIKSNNVPKSMVNNSHSTAIDNKAKTNGETLPQTGEKSSKIGIILGLLTISLASLFGLGKKDRKED</sequence>
<evidence type="ECO:0000256" key="3">
    <source>
        <dbReference type="ARBA" id="ARBA00022729"/>
    </source>
</evidence>
<keyword evidence="6" id="KW-1133">Transmembrane helix</keyword>
<keyword evidence="6" id="KW-0472">Membrane</keyword>
<keyword evidence="3" id="KW-0732">Signal</keyword>
<reference evidence="8 9" key="1">
    <citation type="submission" date="2019-09" db="EMBL/GenBank/DDBJ databases">
        <title>Investigation of probiotic properties of different lactic acid bacteria.</title>
        <authorList>
            <person name="Jaomanjaka F."/>
            <person name="Blanc P."/>
        </authorList>
    </citation>
    <scope>NUCLEOTIDE SEQUENCE [LARGE SCALE GENOMIC DNA]</scope>
    <source>
        <strain evidence="8 9">BIO6272</strain>
    </source>
</reference>
<feature type="compositionally biased region" description="Polar residues" evidence="5">
    <location>
        <begin position="24"/>
        <end position="41"/>
    </location>
</feature>
<evidence type="ECO:0000256" key="2">
    <source>
        <dbReference type="ARBA" id="ARBA00022525"/>
    </source>
</evidence>
<keyword evidence="2" id="KW-0964">Secreted</keyword>
<dbReference type="NCBIfam" id="TIGR01167">
    <property type="entry name" value="LPXTG_anchor"/>
    <property type="match status" value="1"/>
</dbReference>
<organism evidence="8 9">
    <name type="scientific">Lactobacillus crispatus</name>
    <dbReference type="NCBI Taxonomy" id="47770"/>
    <lineage>
        <taxon>Bacteria</taxon>
        <taxon>Bacillati</taxon>
        <taxon>Bacillota</taxon>
        <taxon>Bacilli</taxon>
        <taxon>Lactobacillales</taxon>
        <taxon>Lactobacillaceae</taxon>
        <taxon>Lactobacillus</taxon>
    </lineage>
</organism>
<dbReference type="InterPro" id="IPR019931">
    <property type="entry name" value="LPXTG_anchor"/>
</dbReference>
<dbReference type="AlphaFoldDB" id="A0A6A1Z7U7"/>
<dbReference type="Proteomes" id="UP000430323">
    <property type="component" value="Unassembled WGS sequence"/>
</dbReference>
<feature type="domain" description="Gram-positive cocci surface proteins LPxTG" evidence="7">
    <location>
        <begin position="79"/>
        <end position="114"/>
    </location>
</feature>
<evidence type="ECO:0000256" key="4">
    <source>
        <dbReference type="ARBA" id="ARBA00023088"/>
    </source>
</evidence>
<keyword evidence="4" id="KW-0572">Peptidoglycan-anchor</keyword>
<keyword evidence="1" id="KW-0134">Cell wall</keyword>
<gene>
    <name evidence="8" type="ORF">F8251_03170</name>
</gene>
<evidence type="ECO:0000259" key="7">
    <source>
        <dbReference type="PROSITE" id="PS50847"/>
    </source>
</evidence>
<evidence type="ECO:0000313" key="9">
    <source>
        <dbReference type="Proteomes" id="UP000430323"/>
    </source>
</evidence>
<feature type="compositionally biased region" description="Basic and acidic residues" evidence="5">
    <location>
        <begin position="1"/>
        <end position="15"/>
    </location>
</feature>
<name>A0A6A1Z7U7_9LACO</name>
<feature type="compositionally biased region" description="Polar residues" evidence="5">
    <location>
        <begin position="52"/>
        <end position="83"/>
    </location>
</feature>
<proteinExistence type="predicted"/>
<feature type="transmembrane region" description="Helical" evidence="6">
    <location>
        <begin position="89"/>
        <end position="107"/>
    </location>
</feature>
<dbReference type="PROSITE" id="PS50847">
    <property type="entry name" value="GRAM_POS_ANCHORING"/>
    <property type="match status" value="1"/>
</dbReference>
<feature type="region of interest" description="Disordered" evidence="5">
    <location>
        <begin position="1"/>
        <end position="83"/>
    </location>
</feature>
<dbReference type="EMBL" id="WBOB01000009">
    <property type="protein sequence ID" value="KAB1977555.1"/>
    <property type="molecule type" value="Genomic_DNA"/>
</dbReference>
<dbReference type="RefSeq" id="WP_151495210.1">
    <property type="nucleotide sequence ID" value="NZ_RITE01000052.1"/>
</dbReference>
<protein>
    <submittedName>
        <fullName evidence="8">LPXTG cell wall anchor domain-containing protein</fullName>
    </submittedName>
</protein>
<evidence type="ECO:0000313" key="8">
    <source>
        <dbReference type="EMBL" id="KAB1977555.1"/>
    </source>
</evidence>
<keyword evidence="6" id="KW-0812">Transmembrane</keyword>
<comment type="caution">
    <text evidence="8">The sequence shown here is derived from an EMBL/GenBank/DDBJ whole genome shotgun (WGS) entry which is preliminary data.</text>
</comment>
<evidence type="ECO:0000256" key="6">
    <source>
        <dbReference type="SAM" id="Phobius"/>
    </source>
</evidence>
<dbReference type="Pfam" id="PF00746">
    <property type="entry name" value="Gram_pos_anchor"/>
    <property type="match status" value="1"/>
</dbReference>
<evidence type="ECO:0000256" key="1">
    <source>
        <dbReference type="ARBA" id="ARBA00022512"/>
    </source>
</evidence>